<gene>
    <name evidence="1" type="ORF">SAMEA3906486_01098</name>
</gene>
<dbReference type="AlphaFoldDB" id="A0A157S8V9"/>
<dbReference type="STRING" id="288768.SAMEA3906486_01098"/>
<dbReference type="Pfam" id="PF13310">
    <property type="entry name" value="Virulence_RhuM"/>
    <property type="match status" value="1"/>
</dbReference>
<dbReference type="Proteomes" id="UP000076848">
    <property type="component" value="Unassembled WGS sequence"/>
</dbReference>
<name>A0A157S8V9_9BORD</name>
<dbReference type="PANTHER" id="PTHR35810:SF1">
    <property type="entry name" value="CYTOPLASMIC PROTEIN"/>
    <property type="match status" value="1"/>
</dbReference>
<dbReference type="InterPro" id="IPR011204">
    <property type="entry name" value="Virulence_RhuM-like"/>
</dbReference>
<evidence type="ECO:0000313" key="1">
    <source>
        <dbReference type="EMBL" id="SAI66691.1"/>
    </source>
</evidence>
<protein>
    <submittedName>
        <fullName evidence="1">Virulence protein</fullName>
    </submittedName>
</protein>
<dbReference type="PANTHER" id="PTHR35810">
    <property type="entry name" value="CYTOPLASMIC PROTEIN-RELATED"/>
    <property type="match status" value="1"/>
</dbReference>
<dbReference type="EMBL" id="FKIF01000002">
    <property type="protein sequence ID" value="SAI66691.1"/>
    <property type="molecule type" value="Genomic_DNA"/>
</dbReference>
<organism evidence="1 2">
    <name type="scientific">Bordetella ansorpii</name>
    <dbReference type="NCBI Taxonomy" id="288768"/>
    <lineage>
        <taxon>Bacteria</taxon>
        <taxon>Pseudomonadati</taxon>
        <taxon>Pseudomonadota</taxon>
        <taxon>Betaproteobacteria</taxon>
        <taxon>Burkholderiales</taxon>
        <taxon>Alcaligenaceae</taxon>
        <taxon>Bordetella</taxon>
    </lineage>
</organism>
<accession>A0A157S8V9</accession>
<proteinExistence type="predicted"/>
<keyword evidence="2" id="KW-1185">Reference proteome</keyword>
<evidence type="ECO:0000313" key="2">
    <source>
        <dbReference type="Proteomes" id="UP000076848"/>
    </source>
</evidence>
<sequence>MNQTLWLSQKLMAELFGVDVRTVSEHLKNIFASHELTPEATISKFRIVQREGQREVSRAVDFYNLDAIISFGYRVNSIRATQFRQWATGVLREFAIKAPVGIGHMAKGAAISPRHYRRRRKQSELRATRIYCQSKKLALHRQLQVQLPRCNHLITHCLVTTLAPFPHAQQRRVPGVDEVDDTYALLAHLLSVQATSILLQRAFP</sequence>
<reference evidence="1 2" key="1">
    <citation type="submission" date="2016-04" db="EMBL/GenBank/DDBJ databases">
        <authorList>
            <consortium name="Pathogen Informatics"/>
        </authorList>
    </citation>
    <scope>NUCLEOTIDE SEQUENCE [LARGE SCALE GENOMIC DNA]</scope>
    <source>
        <strain evidence="1 2">H050680373</strain>
    </source>
</reference>